<evidence type="ECO:0000313" key="5">
    <source>
        <dbReference type="EMBL" id="SYX89045.1"/>
    </source>
</evidence>
<dbReference type="GO" id="GO:0009245">
    <property type="term" value="P:lipid A biosynthetic process"/>
    <property type="evidence" value="ECO:0007669"/>
    <property type="project" value="TreeGrafter"/>
</dbReference>
<accession>A0A383RQ73</accession>
<dbReference type="InterPro" id="IPR029052">
    <property type="entry name" value="Metallo-depent_PP-like"/>
</dbReference>
<gene>
    <name evidence="5" type="primary">tmppe</name>
    <name evidence="5" type="ORF">CCOS865_01285</name>
</gene>
<dbReference type="RefSeq" id="WP_119139048.1">
    <property type="nucleotide sequence ID" value="NZ_CBCSFL010000009.1"/>
</dbReference>
<protein>
    <submittedName>
        <fullName evidence="5">Transmembrane protein with metallophosphoesterase domain</fullName>
        <ecNumber evidence="5">3.1.-.-</ecNumber>
    </submittedName>
</protein>
<dbReference type="GO" id="GO:0008758">
    <property type="term" value="F:UDP-2,3-diacylglucosamine hydrolase activity"/>
    <property type="evidence" value="ECO:0007669"/>
    <property type="project" value="TreeGrafter"/>
</dbReference>
<dbReference type="GO" id="GO:0046872">
    <property type="term" value="F:metal ion binding"/>
    <property type="evidence" value="ECO:0007669"/>
    <property type="project" value="UniProtKB-KW"/>
</dbReference>
<name>A0A383RQ73_9PSED</name>
<feature type="transmembrane region" description="Helical" evidence="3">
    <location>
        <begin position="105"/>
        <end position="125"/>
    </location>
</feature>
<dbReference type="InterPro" id="IPR004843">
    <property type="entry name" value="Calcineurin-like_PHP"/>
</dbReference>
<evidence type="ECO:0000256" key="3">
    <source>
        <dbReference type="SAM" id="Phobius"/>
    </source>
</evidence>
<keyword evidence="1" id="KW-0479">Metal-binding</keyword>
<dbReference type="GO" id="GO:0016020">
    <property type="term" value="C:membrane"/>
    <property type="evidence" value="ECO:0007669"/>
    <property type="project" value="GOC"/>
</dbReference>
<dbReference type="EC" id="3.1.-.-" evidence="5"/>
<feature type="transmembrane region" description="Helical" evidence="3">
    <location>
        <begin position="6"/>
        <end position="23"/>
    </location>
</feature>
<dbReference type="EMBL" id="UNOZ01000007">
    <property type="protein sequence ID" value="SYX89045.1"/>
    <property type="molecule type" value="Genomic_DNA"/>
</dbReference>
<dbReference type="CDD" id="cd07385">
    <property type="entry name" value="MPP_YkuE_C"/>
    <property type="match status" value="1"/>
</dbReference>
<feature type="transmembrane region" description="Helical" evidence="3">
    <location>
        <begin position="64"/>
        <end position="93"/>
    </location>
</feature>
<dbReference type="PANTHER" id="PTHR31302">
    <property type="entry name" value="TRANSMEMBRANE PROTEIN WITH METALLOPHOSPHOESTERASE DOMAIN-RELATED"/>
    <property type="match status" value="1"/>
</dbReference>
<keyword evidence="2 5" id="KW-0378">Hydrolase</keyword>
<dbReference type="InterPro" id="IPR051158">
    <property type="entry name" value="Metallophosphoesterase_sf"/>
</dbReference>
<dbReference type="AlphaFoldDB" id="A0A383RQ73"/>
<evidence type="ECO:0000259" key="4">
    <source>
        <dbReference type="Pfam" id="PF00149"/>
    </source>
</evidence>
<keyword evidence="3 5" id="KW-0812">Transmembrane</keyword>
<dbReference type="PANTHER" id="PTHR31302:SF31">
    <property type="entry name" value="PHOSPHODIESTERASE YAEI"/>
    <property type="match status" value="1"/>
</dbReference>
<sequence>MFHTYLAVAYLYVLWRFVMPLPLSGWSRAALAVVLLLVSKYHLILIGVYGTMFSPEFPRPLVLVAGWLFCTFVFILVFTPIVDLASVMLSLLCRSPVRRMFGVRARTMIASLSMALAAIGVHQAVQVPAVRQVEFTIKDLPPSLDGLKIVHLTDLHISRLFQAGWVSEVVARTNALSPDVVLITGDLIDGTVEARSKDVAPLSGLRAPMGVIAVPGNHEYYFDGRAWAAELRKLGMRVLTNQHAVLTKGSGSLVVAGTTDESAPTYGQEGPNLSRALEGVSPGAPVVLLKHRPMGAHQAAQAGVSLQLSGHTHGGMISGLGQVAKFANQGFVSGRYEVGDMHLYVSNGTALWNGFPIRLGVPSEITEIVLRAGSAF</sequence>
<feature type="transmembrane region" description="Helical" evidence="3">
    <location>
        <begin position="30"/>
        <end position="52"/>
    </location>
</feature>
<reference evidence="6" key="1">
    <citation type="submission" date="2018-08" db="EMBL/GenBank/DDBJ databases">
        <authorList>
            <person name="Blom J."/>
        </authorList>
    </citation>
    <scope>NUCLEOTIDE SEQUENCE [LARGE SCALE GENOMIC DNA]</scope>
    <source>
        <strain evidence="6">CCOS 865</strain>
    </source>
</reference>
<proteinExistence type="predicted"/>
<keyword evidence="3" id="KW-1133">Transmembrane helix</keyword>
<keyword evidence="6" id="KW-1185">Reference proteome</keyword>
<keyword evidence="3" id="KW-0472">Membrane</keyword>
<dbReference type="Gene3D" id="3.60.21.10">
    <property type="match status" value="1"/>
</dbReference>
<feature type="domain" description="Calcineurin-like phosphoesterase" evidence="4">
    <location>
        <begin position="147"/>
        <end position="314"/>
    </location>
</feature>
<dbReference type="SUPFAM" id="SSF56300">
    <property type="entry name" value="Metallo-dependent phosphatases"/>
    <property type="match status" value="1"/>
</dbReference>
<dbReference type="Pfam" id="PF00149">
    <property type="entry name" value="Metallophos"/>
    <property type="match status" value="1"/>
</dbReference>
<dbReference type="OrthoDB" id="9780884at2"/>
<evidence type="ECO:0000256" key="2">
    <source>
        <dbReference type="ARBA" id="ARBA00022801"/>
    </source>
</evidence>
<evidence type="ECO:0000313" key="6">
    <source>
        <dbReference type="Proteomes" id="UP000263595"/>
    </source>
</evidence>
<dbReference type="Proteomes" id="UP000263595">
    <property type="component" value="Unassembled WGS sequence"/>
</dbReference>
<organism evidence="5 6">
    <name type="scientific">Pseudomonas reidholzensis</name>
    <dbReference type="NCBI Taxonomy" id="1785162"/>
    <lineage>
        <taxon>Bacteria</taxon>
        <taxon>Pseudomonadati</taxon>
        <taxon>Pseudomonadota</taxon>
        <taxon>Gammaproteobacteria</taxon>
        <taxon>Pseudomonadales</taxon>
        <taxon>Pseudomonadaceae</taxon>
        <taxon>Pseudomonas</taxon>
    </lineage>
</organism>
<evidence type="ECO:0000256" key="1">
    <source>
        <dbReference type="ARBA" id="ARBA00022723"/>
    </source>
</evidence>